<accession>A0ACA9RML2</accession>
<feature type="non-terminal residue" evidence="1">
    <location>
        <position position="221"/>
    </location>
</feature>
<feature type="non-terminal residue" evidence="1">
    <location>
        <position position="1"/>
    </location>
</feature>
<protein>
    <submittedName>
        <fullName evidence="1">35800_t:CDS:1</fullName>
    </submittedName>
</protein>
<comment type="caution">
    <text evidence="1">The sequence shown here is derived from an EMBL/GenBank/DDBJ whole genome shotgun (WGS) entry which is preliminary data.</text>
</comment>
<keyword evidence="2" id="KW-1185">Reference proteome</keyword>
<evidence type="ECO:0000313" key="2">
    <source>
        <dbReference type="Proteomes" id="UP000789920"/>
    </source>
</evidence>
<dbReference type="Proteomes" id="UP000789920">
    <property type="component" value="Unassembled WGS sequence"/>
</dbReference>
<evidence type="ECO:0000313" key="1">
    <source>
        <dbReference type="EMBL" id="CAG8798922.1"/>
    </source>
</evidence>
<dbReference type="EMBL" id="CAJVQC010058657">
    <property type="protein sequence ID" value="CAG8798922.1"/>
    <property type="molecule type" value="Genomic_DNA"/>
</dbReference>
<organism evidence="1 2">
    <name type="scientific">Racocetra persica</name>
    <dbReference type="NCBI Taxonomy" id="160502"/>
    <lineage>
        <taxon>Eukaryota</taxon>
        <taxon>Fungi</taxon>
        <taxon>Fungi incertae sedis</taxon>
        <taxon>Mucoromycota</taxon>
        <taxon>Glomeromycotina</taxon>
        <taxon>Glomeromycetes</taxon>
        <taxon>Diversisporales</taxon>
        <taxon>Gigasporaceae</taxon>
        <taxon>Racocetra</taxon>
    </lineage>
</organism>
<name>A0ACA9RML2_9GLOM</name>
<reference evidence="1" key="1">
    <citation type="submission" date="2021-06" db="EMBL/GenBank/DDBJ databases">
        <authorList>
            <person name="Kallberg Y."/>
            <person name="Tangrot J."/>
            <person name="Rosling A."/>
        </authorList>
    </citation>
    <scope>NUCLEOTIDE SEQUENCE</scope>
    <source>
        <strain evidence="1">MA461A</strain>
    </source>
</reference>
<gene>
    <name evidence="1" type="ORF">RPERSI_LOCUS20609</name>
</gene>
<proteinExistence type="predicted"/>
<sequence length="221" mass="25872">AGISRFDLGNFFNQLHSDSLDNNVLLSDDEFDICRELVIVLKPFDELSEILKTSKYPASSVIVPAIKTLKQHLKNYQPKNEVIQHVKDAILNNLKKSWDVPETLGLYGSFFEPYFKKLLYINSELQYQIINNLREQYSKLAEPETFNSIIISQDSKMESFFQPFQLPMSEEYNPLKWWNENKLEFPTMAKLARKYLAILASCIPNRELFLDEKIYDLDLDD</sequence>